<feature type="domain" description="CCHC-type" evidence="4">
    <location>
        <begin position="227"/>
        <end position="240"/>
    </location>
</feature>
<dbReference type="GO" id="GO:0008270">
    <property type="term" value="F:zinc ion binding"/>
    <property type="evidence" value="ECO:0007669"/>
    <property type="project" value="UniProtKB-KW"/>
</dbReference>
<dbReference type="InterPro" id="IPR057670">
    <property type="entry name" value="SH3_retrovirus"/>
</dbReference>
<evidence type="ECO:0000313" key="5">
    <source>
        <dbReference type="EMBL" id="GEU32681.1"/>
    </source>
</evidence>
<dbReference type="Gene3D" id="3.30.420.10">
    <property type="entry name" value="Ribonuclease H-like superfamily/Ribonuclease H"/>
    <property type="match status" value="1"/>
</dbReference>
<dbReference type="PANTHER" id="PTHR42648">
    <property type="entry name" value="TRANSPOSASE, PUTATIVE-RELATED"/>
    <property type="match status" value="1"/>
</dbReference>
<dbReference type="GO" id="GO:0016787">
    <property type="term" value="F:hydrolase activity"/>
    <property type="evidence" value="ECO:0007669"/>
    <property type="project" value="UniProtKB-KW"/>
</dbReference>
<name>A0A6L2J6Z4_TANCI</name>
<dbReference type="AlphaFoldDB" id="A0A6L2J6Z4"/>
<dbReference type="InterPro" id="IPR025724">
    <property type="entry name" value="GAG-pre-integrase_dom"/>
</dbReference>
<keyword evidence="1" id="KW-0479">Metal-binding</keyword>
<comment type="caution">
    <text evidence="5">The sequence shown here is derived from an EMBL/GenBank/DDBJ whole genome shotgun (WGS) entry which is preliminary data.</text>
</comment>
<dbReference type="Pfam" id="PF13976">
    <property type="entry name" value="gag_pre-integrs"/>
    <property type="match status" value="1"/>
</dbReference>
<dbReference type="GO" id="GO:0003676">
    <property type="term" value="F:nucleic acid binding"/>
    <property type="evidence" value="ECO:0007669"/>
    <property type="project" value="InterPro"/>
</dbReference>
<dbReference type="PANTHER" id="PTHR42648:SF32">
    <property type="entry name" value="RIBONUCLEASE H-LIKE DOMAIN, GAG-PRE-INTEGRASE DOMAIN PROTEIN-RELATED"/>
    <property type="match status" value="1"/>
</dbReference>
<dbReference type="InterPro" id="IPR036875">
    <property type="entry name" value="Znf_CCHC_sf"/>
</dbReference>
<feature type="non-terminal residue" evidence="5">
    <location>
        <position position="928"/>
    </location>
</feature>
<dbReference type="PROSITE" id="PS50158">
    <property type="entry name" value="ZF_CCHC"/>
    <property type="match status" value="1"/>
</dbReference>
<evidence type="ECO:0000256" key="2">
    <source>
        <dbReference type="ARBA" id="ARBA00022801"/>
    </source>
</evidence>
<dbReference type="InterPro" id="IPR039537">
    <property type="entry name" value="Retrotran_Ty1/copia-like"/>
</dbReference>
<dbReference type="SUPFAM" id="SSF57756">
    <property type="entry name" value="Retrovirus zinc finger-like domains"/>
    <property type="match status" value="1"/>
</dbReference>
<accession>A0A6L2J6Z4</accession>
<dbReference type="InterPro" id="IPR013103">
    <property type="entry name" value="RVT_2"/>
</dbReference>
<keyword evidence="2" id="KW-0378">Hydrolase</keyword>
<dbReference type="InterPro" id="IPR001878">
    <property type="entry name" value="Znf_CCHC"/>
</dbReference>
<organism evidence="5">
    <name type="scientific">Tanacetum cinerariifolium</name>
    <name type="common">Dalmatian daisy</name>
    <name type="synonym">Chrysanthemum cinerariifolium</name>
    <dbReference type="NCBI Taxonomy" id="118510"/>
    <lineage>
        <taxon>Eukaryota</taxon>
        <taxon>Viridiplantae</taxon>
        <taxon>Streptophyta</taxon>
        <taxon>Embryophyta</taxon>
        <taxon>Tracheophyta</taxon>
        <taxon>Spermatophyta</taxon>
        <taxon>Magnoliopsida</taxon>
        <taxon>eudicotyledons</taxon>
        <taxon>Gunneridae</taxon>
        <taxon>Pentapetalae</taxon>
        <taxon>asterids</taxon>
        <taxon>campanulids</taxon>
        <taxon>Asterales</taxon>
        <taxon>Asteraceae</taxon>
        <taxon>Asteroideae</taxon>
        <taxon>Anthemideae</taxon>
        <taxon>Anthemidinae</taxon>
        <taxon>Tanacetum</taxon>
    </lineage>
</organism>
<dbReference type="Gene3D" id="4.10.60.10">
    <property type="entry name" value="Zinc finger, CCHC-type"/>
    <property type="match status" value="1"/>
</dbReference>
<dbReference type="Pfam" id="PF25597">
    <property type="entry name" value="SH3_retrovirus"/>
    <property type="match status" value="1"/>
</dbReference>
<gene>
    <name evidence="5" type="ORF">Tci_004659</name>
</gene>
<reference evidence="5" key="1">
    <citation type="journal article" date="2019" name="Sci. Rep.">
        <title>Draft genome of Tanacetum cinerariifolium, the natural source of mosquito coil.</title>
        <authorList>
            <person name="Yamashiro T."/>
            <person name="Shiraishi A."/>
            <person name="Satake H."/>
            <person name="Nakayama K."/>
        </authorList>
    </citation>
    <scope>NUCLEOTIDE SEQUENCE</scope>
</reference>
<evidence type="ECO:0000259" key="4">
    <source>
        <dbReference type="PROSITE" id="PS50158"/>
    </source>
</evidence>
<dbReference type="Pfam" id="PF07727">
    <property type="entry name" value="RVT_2"/>
    <property type="match status" value="1"/>
</dbReference>
<sequence>MESLSPQVVAAAKLPILSPNEFNLWKMRIEQYFLMTDYSLWDVILNGDSPIPTRVLDDKHQLKFNIHKDGKSLMEVIGKWFGRNKEIKKVHKTLLKQQYENFTGSSSKSLDQIHDRLQKLISQMEILVSVVSSVTAASPKVPVFALPNVDNLSDAIIYSFFASQSNSPQLDNDDLKQIYVDDLEELDLKWQMAMLTMRERRFLQRTRRNLGGNGTTSIGFDLSKVECYNCHGRGHFARKCMSPRDTRHKDTQRRNVPVENSTSNALVSQCDGVGSYDWSFQVDEEPINYALMAFTSSSSSSSDNEGNPQYALKDNGVIDSGYSRHMTGNISYLSDFEEINGGYVVFDGNPKGGKITGKDTECIVLSFDFKLPDENHVLLRVPRDNNMYNVDLKNIVPSGDLTCLFIKATLDESNLWHRRLGHINFKTMNKLVKGIKREFSVTRTPQQNGIAKRKIRTLIEAAKTMLADLLLPILFWAEAVNTACYVQNRVLVTKPHNKKPYELLLDPLGKFDGKADEGFLVGYSVSNKAFRVFNSRTRTVQETLHINFLENKPNVAGSGPTWLFDIDTLSRSMNYQPVVTGNQPNHTAGIQESLNACTGVKETASVQQYVLLPLCTNGVNATSTPVSTVELNSTNSINSFNAAGPSNNVVSSNFEHGGKYSFVDPSQYPDDPNMFALEDITYSDDKEDVGAEADFSNLETSITISPITTTRVHKDHPTFTLACLHVFFLKKNPRGYTKLSKILVGLKLCRRRLFISRCKRFRTIDEEVYVCQPPGFEDPNYLDKVYKVVKALYGLHQAPRACQDKYLAEILRKFGLIDGKSASTPIDIEKPLLKDPYGEDMDVHTYRLMIGSLMYLTSSRPDIMFAVCACAYFQVTLKATHLHAVKRIFSDYARASLDRKSTTGGCQFLVDEKDGIKVSTVDLKLLLS</sequence>
<evidence type="ECO:0000256" key="3">
    <source>
        <dbReference type="PROSITE-ProRule" id="PRU00047"/>
    </source>
</evidence>
<dbReference type="SUPFAM" id="SSF53098">
    <property type="entry name" value="Ribonuclease H-like"/>
    <property type="match status" value="1"/>
</dbReference>
<keyword evidence="3" id="KW-0862">Zinc</keyword>
<dbReference type="SMART" id="SM00343">
    <property type="entry name" value="ZnF_C2HC"/>
    <property type="match status" value="1"/>
</dbReference>
<keyword evidence="3" id="KW-0863">Zinc-finger</keyword>
<dbReference type="InterPro" id="IPR036397">
    <property type="entry name" value="RNaseH_sf"/>
</dbReference>
<protein>
    <recommendedName>
        <fullName evidence="4">CCHC-type domain-containing protein</fullName>
    </recommendedName>
</protein>
<dbReference type="InterPro" id="IPR012337">
    <property type="entry name" value="RNaseH-like_sf"/>
</dbReference>
<dbReference type="EMBL" id="BKCJ010000381">
    <property type="protein sequence ID" value="GEU32681.1"/>
    <property type="molecule type" value="Genomic_DNA"/>
</dbReference>
<proteinExistence type="predicted"/>
<evidence type="ECO:0000256" key="1">
    <source>
        <dbReference type="ARBA" id="ARBA00022723"/>
    </source>
</evidence>